<gene>
    <name evidence="10" type="ORF">GHO37_25210</name>
</gene>
<dbReference type="InterPro" id="IPR022893">
    <property type="entry name" value="Shikimate_DH_fam"/>
</dbReference>
<dbReference type="InterPro" id="IPR013708">
    <property type="entry name" value="Shikimate_DH-bd_N"/>
</dbReference>
<proteinExistence type="predicted"/>
<evidence type="ECO:0000313" key="10">
    <source>
        <dbReference type="EMBL" id="MQT77562.1"/>
    </source>
</evidence>
<reference evidence="10 11" key="1">
    <citation type="submission" date="2019-10" db="EMBL/GenBank/DDBJ databases">
        <title>Evaluation of single-gene subtyping targets for Pseudomonas.</title>
        <authorList>
            <person name="Reichler S.J."/>
            <person name="Orsi R.H."/>
            <person name="Wiedmann M."/>
            <person name="Martin N.H."/>
            <person name="Murphy S.I."/>
        </authorList>
    </citation>
    <scope>NUCLEOTIDE SEQUENCE [LARGE SCALE GENOMIC DNA]</scope>
    <source>
        <strain evidence="10 11">FSL R10-2932</strain>
    </source>
</reference>
<feature type="compositionally biased region" description="Polar residues" evidence="7">
    <location>
        <begin position="272"/>
        <end position="290"/>
    </location>
</feature>
<comment type="caution">
    <text evidence="10">The sequence shown here is derived from an EMBL/GenBank/DDBJ whole genome shotgun (WGS) entry which is preliminary data.</text>
</comment>
<accession>A0A7X1WZG8</accession>
<keyword evidence="3" id="KW-0521">NADP</keyword>
<evidence type="ECO:0000259" key="9">
    <source>
        <dbReference type="Pfam" id="PF08501"/>
    </source>
</evidence>
<dbReference type="GO" id="GO:0009073">
    <property type="term" value="P:aromatic amino acid family biosynthetic process"/>
    <property type="evidence" value="ECO:0007669"/>
    <property type="project" value="UniProtKB-KW"/>
</dbReference>
<feature type="non-terminal residue" evidence="10">
    <location>
        <position position="290"/>
    </location>
</feature>
<keyword evidence="5" id="KW-0057">Aromatic amino acid biosynthesis</keyword>
<keyword evidence="4" id="KW-0560">Oxidoreductase</keyword>
<protein>
    <recommendedName>
        <fullName evidence="2">shikimate dehydrogenase (NADP(+))</fullName>
        <ecNumber evidence="2">1.1.1.25</ecNumber>
    </recommendedName>
</protein>
<dbReference type="PANTHER" id="PTHR21089">
    <property type="entry name" value="SHIKIMATE DEHYDROGENASE"/>
    <property type="match status" value="1"/>
</dbReference>
<dbReference type="SUPFAM" id="SSF53223">
    <property type="entry name" value="Aminoacid dehydrogenase-like, N-terminal domain"/>
    <property type="match status" value="1"/>
</dbReference>
<dbReference type="Gene3D" id="3.40.50.720">
    <property type="entry name" value="NAD(P)-binding Rossmann-like Domain"/>
    <property type="match status" value="1"/>
</dbReference>
<dbReference type="GO" id="GO:0019632">
    <property type="term" value="P:shikimate metabolic process"/>
    <property type="evidence" value="ECO:0007669"/>
    <property type="project" value="TreeGrafter"/>
</dbReference>
<dbReference type="Proteomes" id="UP000447574">
    <property type="component" value="Unassembled WGS sequence"/>
</dbReference>
<dbReference type="Pfam" id="PF08501">
    <property type="entry name" value="Shikimate_dh_N"/>
    <property type="match status" value="1"/>
</dbReference>
<evidence type="ECO:0000256" key="2">
    <source>
        <dbReference type="ARBA" id="ARBA00012962"/>
    </source>
</evidence>
<dbReference type="InterPro" id="IPR036291">
    <property type="entry name" value="NAD(P)-bd_dom_sf"/>
</dbReference>
<dbReference type="InterPro" id="IPR006151">
    <property type="entry name" value="Shikm_DH/Glu-tRNA_Rdtase"/>
</dbReference>
<comment type="catalytic activity">
    <reaction evidence="6">
        <text>shikimate + NADP(+) = 3-dehydroshikimate + NADPH + H(+)</text>
        <dbReference type="Rhea" id="RHEA:17737"/>
        <dbReference type="ChEBI" id="CHEBI:15378"/>
        <dbReference type="ChEBI" id="CHEBI:16630"/>
        <dbReference type="ChEBI" id="CHEBI:36208"/>
        <dbReference type="ChEBI" id="CHEBI:57783"/>
        <dbReference type="ChEBI" id="CHEBI:58349"/>
        <dbReference type="EC" id="1.1.1.25"/>
    </reaction>
</comment>
<keyword evidence="5" id="KW-0028">Amino-acid biosynthesis</keyword>
<evidence type="ECO:0000256" key="3">
    <source>
        <dbReference type="ARBA" id="ARBA00022857"/>
    </source>
</evidence>
<evidence type="ECO:0000259" key="8">
    <source>
        <dbReference type="Pfam" id="PF01488"/>
    </source>
</evidence>
<feature type="domain" description="Quinate/shikimate 5-dehydrogenase/glutamyl-tRNA reductase" evidence="8">
    <location>
        <begin position="164"/>
        <end position="239"/>
    </location>
</feature>
<name>A0A7X1WZG8_9PSED</name>
<dbReference type="SUPFAM" id="SSF51735">
    <property type="entry name" value="NAD(P)-binding Rossmann-fold domains"/>
    <property type="match status" value="1"/>
</dbReference>
<feature type="domain" description="Shikimate dehydrogenase substrate binding N-terminal" evidence="9">
    <location>
        <begin position="53"/>
        <end position="136"/>
    </location>
</feature>
<dbReference type="Gene3D" id="3.40.50.10860">
    <property type="entry name" value="Leucine Dehydrogenase, chain A, domain 1"/>
    <property type="match status" value="1"/>
</dbReference>
<feature type="region of interest" description="Disordered" evidence="7">
    <location>
        <begin position="268"/>
        <end position="290"/>
    </location>
</feature>
<evidence type="ECO:0000256" key="1">
    <source>
        <dbReference type="ARBA" id="ARBA00004871"/>
    </source>
</evidence>
<dbReference type="AlphaFoldDB" id="A0A7X1WZG8"/>
<dbReference type="UniPathway" id="UPA00053">
    <property type="reaction ID" value="UER00087"/>
</dbReference>
<dbReference type="GO" id="GO:0004764">
    <property type="term" value="F:shikimate 3-dehydrogenase (NADP+) activity"/>
    <property type="evidence" value="ECO:0007669"/>
    <property type="project" value="UniProtKB-EC"/>
</dbReference>
<dbReference type="EMBL" id="WIWF01000166">
    <property type="protein sequence ID" value="MQT77562.1"/>
    <property type="molecule type" value="Genomic_DNA"/>
</dbReference>
<organism evidence="10 11">
    <name type="scientific">Pseudomonas helleri</name>
    <dbReference type="NCBI Taxonomy" id="1608996"/>
    <lineage>
        <taxon>Bacteria</taxon>
        <taxon>Pseudomonadati</taxon>
        <taxon>Pseudomonadota</taxon>
        <taxon>Gammaproteobacteria</taxon>
        <taxon>Pseudomonadales</taxon>
        <taxon>Pseudomonadaceae</taxon>
        <taxon>Pseudomonas</taxon>
    </lineage>
</organism>
<evidence type="ECO:0000256" key="7">
    <source>
        <dbReference type="SAM" id="MobiDB-lite"/>
    </source>
</evidence>
<dbReference type="GO" id="GO:0005829">
    <property type="term" value="C:cytosol"/>
    <property type="evidence" value="ECO:0007669"/>
    <property type="project" value="TreeGrafter"/>
</dbReference>
<dbReference type="EC" id="1.1.1.25" evidence="2"/>
<dbReference type="InterPro" id="IPR046346">
    <property type="entry name" value="Aminoacid_DH-like_N_sf"/>
</dbReference>
<dbReference type="CDD" id="cd01065">
    <property type="entry name" value="NAD_bind_Shikimate_DH"/>
    <property type="match status" value="1"/>
</dbReference>
<evidence type="ECO:0000256" key="4">
    <source>
        <dbReference type="ARBA" id="ARBA00023002"/>
    </source>
</evidence>
<dbReference type="Pfam" id="PF01488">
    <property type="entry name" value="Shikimate_DH"/>
    <property type="match status" value="1"/>
</dbReference>
<comment type="pathway">
    <text evidence="1">Metabolic intermediate biosynthesis; chorismate biosynthesis; chorismate from D-erythrose 4-phosphate and phosphoenolpyruvate: step 4/7.</text>
</comment>
<dbReference type="GO" id="GO:0009423">
    <property type="term" value="P:chorismate biosynthetic process"/>
    <property type="evidence" value="ECO:0007669"/>
    <property type="project" value="UniProtKB-UniPathway"/>
</dbReference>
<dbReference type="GO" id="GO:0050661">
    <property type="term" value="F:NADP binding"/>
    <property type="evidence" value="ECO:0007669"/>
    <property type="project" value="TreeGrafter"/>
</dbReference>
<dbReference type="PANTHER" id="PTHR21089:SF1">
    <property type="entry name" value="BIFUNCTIONAL 3-DEHYDROQUINATE DEHYDRATASE_SHIKIMATE DEHYDROGENASE, CHLOROPLASTIC"/>
    <property type="match status" value="1"/>
</dbReference>
<evidence type="ECO:0000256" key="5">
    <source>
        <dbReference type="ARBA" id="ARBA00023141"/>
    </source>
</evidence>
<evidence type="ECO:0000313" key="11">
    <source>
        <dbReference type="Proteomes" id="UP000447574"/>
    </source>
</evidence>
<sequence>MPPSAWTCTCRTDPPAAPLTLKREASYHPVRQQKQMSDRLILMITGQTRLIGIVADPIAHVKTPQVINQSTANQGLDVVCVPLHVHAKNLQKVLGGVGGFANLQGLVVTIPYKESILEYCDDLTDIARLVGSVNAIRIDPDTGRLTGGNFDGEGMLAGLHQQGHTVAGKRVLLVGTGGAGKSIAWSLAKQKPARLALYNRSPARAQALLERLQKHFPELDLVISDGNALDYDVVINATSLGLKDDDPLPLDPNTLRAGALVCEAVMRADGSQRAQPSRSKTAPTRWPTTG</sequence>
<evidence type="ECO:0000256" key="6">
    <source>
        <dbReference type="ARBA" id="ARBA00049442"/>
    </source>
</evidence>